<dbReference type="EMBL" id="JAVFKD010000015">
    <property type="protein sequence ID" value="KAK5988536.1"/>
    <property type="molecule type" value="Genomic_DNA"/>
</dbReference>
<sequence length="451" mass="52284">MSLESFDTKASLHEWSKKNMKALTQKYSLYHVPHPGNDGTVIPSPALFDFDQRFDRARYISTKKTEGCHLPSIAECATHLELLEVFYRIRQQVLASEAIDKSMGIKPIRRTKTGRKGDTKTLKDDTLWERRQPKWPVFLEFAVRYTILGTPPPLDVLMVWHSFMLNPRMYGEVCKDHPIYKLRLPWPLVYKAIDHKTWTFNHDETSAQYFESCMEVPADLFAHFSQWGADMEAPGGEYMLRLDRYKLSGIDYTDTEPEGVSKVYETMFKMVDADLGEQLRDAVVRQAEFVDKMNNHLWIRSPALEGTMRRAIDRYDKFLVLLKSKSKTPVVPTLDVDIVWHTHQCSPAQYSSGMKAMVGRFINHDDTIVKEVLGDGFDLTRKMYRIRFGKEYTVCGCWDCEALLSAVEEVLEKNEGDFDMDNIAREAREKVVYYRSKELSLRSSQLPPLPM</sequence>
<dbReference type="PANTHER" id="PTHR34365">
    <property type="entry name" value="ENOLASE (DUF1399)"/>
    <property type="match status" value="1"/>
</dbReference>
<accession>A0ABR0SA52</accession>
<evidence type="ECO:0000313" key="1">
    <source>
        <dbReference type="EMBL" id="KAK5988536.1"/>
    </source>
</evidence>
<dbReference type="Pfam" id="PF07173">
    <property type="entry name" value="GRDP-like"/>
    <property type="match status" value="1"/>
</dbReference>
<organism evidence="1 2">
    <name type="scientific">Cladobotryum mycophilum</name>
    <dbReference type="NCBI Taxonomy" id="491253"/>
    <lineage>
        <taxon>Eukaryota</taxon>
        <taxon>Fungi</taxon>
        <taxon>Dikarya</taxon>
        <taxon>Ascomycota</taxon>
        <taxon>Pezizomycotina</taxon>
        <taxon>Sordariomycetes</taxon>
        <taxon>Hypocreomycetidae</taxon>
        <taxon>Hypocreales</taxon>
        <taxon>Hypocreaceae</taxon>
        <taxon>Cladobotryum</taxon>
    </lineage>
</organism>
<dbReference type="PANTHER" id="PTHR34365:SF7">
    <property type="entry name" value="GLYCINE-RICH DOMAIN-CONTAINING PROTEIN 1"/>
    <property type="match status" value="1"/>
</dbReference>
<comment type="caution">
    <text evidence="1">The sequence shown here is derived from an EMBL/GenBank/DDBJ whole genome shotgun (WGS) entry which is preliminary data.</text>
</comment>
<proteinExistence type="predicted"/>
<name>A0ABR0SA52_9HYPO</name>
<gene>
    <name evidence="1" type="ORF">PT974_10019</name>
</gene>
<keyword evidence="2" id="KW-1185">Reference proteome</keyword>
<dbReference type="InterPro" id="IPR009836">
    <property type="entry name" value="GRDP-like"/>
</dbReference>
<reference evidence="1 2" key="1">
    <citation type="submission" date="2024-01" db="EMBL/GenBank/DDBJ databases">
        <title>Complete genome of Cladobotryum mycophilum ATHUM6906.</title>
        <authorList>
            <person name="Christinaki A.C."/>
            <person name="Myridakis A.I."/>
            <person name="Kouvelis V.N."/>
        </authorList>
    </citation>
    <scope>NUCLEOTIDE SEQUENCE [LARGE SCALE GENOMIC DNA]</scope>
    <source>
        <strain evidence="1 2">ATHUM6906</strain>
    </source>
</reference>
<evidence type="ECO:0000313" key="2">
    <source>
        <dbReference type="Proteomes" id="UP001338125"/>
    </source>
</evidence>
<dbReference type="Proteomes" id="UP001338125">
    <property type="component" value="Unassembled WGS sequence"/>
</dbReference>
<protein>
    <submittedName>
        <fullName evidence="1">Glycine-rich domain-containing 1-like protein</fullName>
    </submittedName>
</protein>